<reference evidence="2" key="3">
    <citation type="submission" date="2025-05" db="UniProtKB">
        <authorList>
            <consortium name="RefSeq"/>
        </authorList>
    </citation>
    <scope>NUCLEOTIDE SEQUENCE [LARGE SCALE GENOMIC DNA]</scope>
    <source>
        <strain evidence="2">DH4</strain>
    </source>
</reference>
<dbReference type="OrthoDB" id="10337281at2759"/>
<dbReference type="EnsemblMetazoa" id="XM_016911157">
    <property type="protein sequence ID" value="XP_016766646"/>
    <property type="gene ID" value="LOC102653954"/>
</dbReference>
<accession>A0A7M7IIZ6</accession>
<evidence type="ECO:0000313" key="1">
    <source>
        <dbReference type="EnsemblMetazoa" id="XP_016766646"/>
    </source>
</evidence>
<evidence type="ECO:0000313" key="3">
    <source>
        <dbReference type="RefSeq" id="XP_016766646.1"/>
    </source>
</evidence>
<dbReference type="Proteomes" id="UP000005203">
    <property type="component" value="Linkage group LG1"/>
</dbReference>
<dbReference type="AlphaFoldDB" id="A0A7M7IIZ6"/>
<dbReference type="KEGG" id="ame:102653954"/>
<dbReference type="GeneID" id="102653954"/>
<sequence length="107" mass="12519">MVLPPETGWVPGEKFKFILSTGPLLPGYRGVIYEHSRPRNKDYYNRKNVVELVQTISQKEGEIESEIERERQCEKRKERNEIKVVEKLYAVSMIQMCEQACKGRLMG</sequence>
<protein>
    <submittedName>
        <fullName evidence="3">Uncharacterized protein LOC102653954</fullName>
    </submittedName>
</protein>
<organism evidence="1">
    <name type="scientific">Apis mellifera</name>
    <name type="common">Honeybee</name>
    <dbReference type="NCBI Taxonomy" id="7460"/>
    <lineage>
        <taxon>Eukaryota</taxon>
        <taxon>Metazoa</taxon>
        <taxon>Ecdysozoa</taxon>
        <taxon>Arthropoda</taxon>
        <taxon>Hexapoda</taxon>
        <taxon>Insecta</taxon>
        <taxon>Pterygota</taxon>
        <taxon>Neoptera</taxon>
        <taxon>Endopterygota</taxon>
        <taxon>Hymenoptera</taxon>
        <taxon>Apocrita</taxon>
        <taxon>Aculeata</taxon>
        <taxon>Apoidea</taxon>
        <taxon>Anthophila</taxon>
        <taxon>Apidae</taxon>
        <taxon>Apis</taxon>
    </lineage>
</organism>
<accession>A0A8B7KIP8</accession>
<name>A0A7M7IIZ6_APIME</name>
<gene>
    <name evidence="3" type="primary">LOC102653954</name>
</gene>
<dbReference type="RefSeq" id="XP_016766646.1">
    <property type="nucleotide sequence ID" value="XM_016911157.2"/>
</dbReference>
<reference evidence="3" key="2">
    <citation type="submission" date="2025-04" db="UniProtKB">
        <authorList>
            <consortium name="RefSeq"/>
        </authorList>
    </citation>
    <scope>IDENTIFICATION</scope>
    <source>
        <strain evidence="3">DH4</strain>
        <tissue evidence="3">Whole body</tissue>
    </source>
</reference>
<reference evidence="1" key="1">
    <citation type="submission" date="2021-01" db="UniProtKB">
        <authorList>
            <consortium name="EnsemblMetazoa"/>
        </authorList>
    </citation>
    <scope>IDENTIFICATION</scope>
    <source>
        <strain evidence="1">DH4</strain>
    </source>
</reference>
<evidence type="ECO:0000313" key="2">
    <source>
        <dbReference type="Proteomes" id="UP000005203"/>
    </source>
</evidence>
<keyword evidence="2" id="KW-1185">Reference proteome</keyword>
<proteinExistence type="predicted"/>